<dbReference type="PROSITE" id="PS50889">
    <property type="entry name" value="S4"/>
    <property type="match status" value="1"/>
</dbReference>
<dbReference type="Pfam" id="PF17774">
    <property type="entry name" value="YlmH_RBD"/>
    <property type="match status" value="1"/>
</dbReference>
<dbReference type="Gene3D" id="3.30.1370.160">
    <property type="match status" value="1"/>
</dbReference>
<dbReference type="RefSeq" id="WP_244885258.1">
    <property type="nucleotide sequence ID" value="NZ_JBHTMT010000001.1"/>
</dbReference>
<gene>
    <name evidence="3" type="primary">ylmH</name>
    <name evidence="3" type="ORF">JF74_08060</name>
</gene>
<dbReference type="SMART" id="SM00363">
    <property type="entry name" value="S4"/>
    <property type="match status" value="1"/>
</dbReference>
<organism evidence="3 4">
    <name type="scientific">Lactobacillus melliventris</name>
    <dbReference type="NCBI Taxonomy" id="1218507"/>
    <lineage>
        <taxon>Bacteria</taxon>
        <taxon>Bacillati</taxon>
        <taxon>Bacillota</taxon>
        <taxon>Bacilli</taxon>
        <taxon>Lactobacillales</taxon>
        <taxon>Lactobacillaceae</taxon>
        <taxon>Lactobacillus</taxon>
    </lineage>
</organism>
<dbReference type="PANTHER" id="PTHR13633:SF3">
    <property type="entry name" value="MITOCHONDRIAL TRANSCRIPTION RESCUE FACTOR 1"/>
    <property type="match status" value="1"/>
</dbReference>
<dbReference type="GO" id="GO:0003723">
    <property type="term" value="F:RNA binding"/>
    <property type="evidence" value="ECO:0007669"/>
    <property type="project" value="UniProtKB-KW"/>
</dbReference>
<dbReference type="EMBL" id="JXLI01000010">
    <property type="protein sequence ID" value="KJY56470.1"/>
    <property type="molecule type" value="Genomic_DNA"/>
</dbReference>
<evidence type="ECO:0000313" key="3">
    <source>
        <dbReference type="EMBL" id="KJY56470.1"/>
    </source>
</evidence>
<dbReference type="InterPro" id="IPR036986">
    <property type="entry name" value="S4_RNA-bd_sf"/>
</dbReference>
<dbReference type="AlphaFoldDB" id="A0A0F4LD10"/>
<reference evidence="3 4" key="1">
    <citation type="submission" date="2015-01" db="EMBL/GenBank/DDBJ databases">
        <title>Comparative genomics of the lactic acid bacteria isolated from the honey bee gut.</title>
        <authorList>
            <person name="Ellegaard K.M."/>
            <person name="Tamarit D."/>
            <person name="Javelind E."/>
            <person name="Olofsson T."/>
            <person name="Andersson S.G."/>
            <person name="Vasquez A."/>
        </authorList>
    </citation>
    <scope>NUCLEOTIDE SEQUENCE [LARGE SCALE GENOMIC DNA]</scope>
    <source>
        <strain evidence="3 4">Hma8</strain>
    </source>
</reference>
<dbReference type="HOGENOM" id="CLU_075687_2_0_9"/>
<sequence length="276" mass="31479">MKASNISKRSFYIKNVVFRGNLSDQKTVDRMNGLINDVIYKHQKVLTEFLDPGERDILKKLAGNEVCLQSFGGYLNAEKKRVVITEDWATGSSLSYQISLFEIEYPQKFVSLTHSDVLGSIANAGIETSTFGDIITDGNGRWQFFGKSELTDFFQYEITHIGHTKVKLRPISSEKILAVEDESKHLTVIASSLRLDAVLAAIAKQSRSQIKDNIKNNLVKLNWHTIKDFNIIIEEDNVLSLRHFGRCKIMGISTTKKGNYKVVYKLWQTKRKKRRS</sequence>
<dbReference type="STRING" id="1218507.JF74_08060"/>
<evidence type="ECO:0000313" key="4">
    <source>
        <dbReference type="Proteomes" id="UP000033531"/>
    </source>
</evidence>
<dbReference type="Proteomes" id="UP000033531">
    <property type="component" value="Unassembled WGS sequence"/>
</dbReference>
<accession>A0A0F4LD10</accession>
<dbReference type="InterPro" id="IPR040591">
    <property type="entry name" value="RqcP2_RBD"/>
</dbReference>
<evidence type="ECO:0000259" key="2">
    <source>
        <dbReference type="SMART" id="SM00363"/>
    </source>
</evidence>
<dbReference type="InterPro" id="IPR002942">
    <property type="entry name" value="S4_RNA-bd"/>
</dbReference>
<keyword evidence="1" id="KW-0694">RNA-binding</keyword>
<dbReference type="SUPFAM" id="SSF55174">
    <property type="entry name" value="Alpha-L RNA-binding motif"/>
    <property type="match status" value="1"/>
</dbReference>
<feature type="domain" description="RNA-binding S4" evidence="2">
    <location>
        <begin position="193"/>
        <end position="250"/>
    </location>
</feature>
<dbReference type="Gene3D" id="3.10.290.10">
    <property type="entry name" value="RNA-binding S4 domain"/>
    <property type="match status" value="1"/>
</dbReference>
<dbReference type="PATRIC" id="fig|1218507.3.peg.975"/>
<proteinExistence type="predicted"/>
<name>A0A0F4LD10_9LACO</name>
<dbReference type="Gene3D" id="3.30.70.330">
    <property type="match status" value="1"/>
</dbReference>
<dbReference type="PANTHER" id="PTHR13633">
    <property type="entry name" value="MITOCHONDRIAL TRANSCRIPTION RESCUE FACTOR 1"/>
    <property type="match status" value="1"/>
</dbReference>
<dbReference type="InterPro" id="IPR012677">
    <property type="entry name" value="Nucleotide-bd_a/b_plait_sf"/>
</dbReference>
<protein>
    <submittedName>
        <fullName evidence="3">S4 domain protein</fullName>
    </submittedName>
</protein>
<comment type="caution">
    <text evidence="3">The sequence shown here is derived from an EMBL/GenBank/DDBJ whole genome shotgun (WGS) entry which is preliminary data.</text>
</comment>
<evidence type="ECO:0000256" key="1">
    <source>
        <dbReference type="PROSITE-ProRule" id="PRU00182"/>
    </source>
</evidence>